<dbReference type="InterPro" id="IPR036612">
    <property type="entry name" value="KH_dom_type_1_sf"/>
</dbReference>
<proteinExistence type="predicted"/>
<feature type="domain" description="K Homology" evidence="4">
    <location>
        <begin position="66"/>
        <end position="140"/>
    </location>
</feature>
<keyword evidence="1" id="KW-0677">Repeat</keyword>
<dbReference type="Gene3D" id="3.30.1370.10">
    <property type="entry name" value="K Homology domain, type 1"/>
    <property type="match status" value="3"/>
</dbReference>
<dbReference type="AlphaFoldDB" id="A0A1X0R514"/>
<reference evidence="5" key="1">
    <citation type="journal article" date="2016" name="Proc. Natl. Acad. Sci. U.S.A.">
        <title>Lipid metabolic changes in an early divergent fungus govern the establishment of a mutualistic symbiosis with endobacteria.</title>
        <authorList>
            <person name="Lastovetsky O.A."/>
            <person name="Gaspar M.L."/>
            <person name="Mondo S.J."/>
            <person name="LaButti K.M."/>
            <person name="Sandor L."/>
            <person name="Grigoriev I.V."/>
            <person name="Henry S.A."/>
            <person name="Pawlowska T.E."/>
        </authorList>
    </citation>
    <scope>NUCLEOTIDE SEQUENCE [LARGE SCALE GENOMIC DNA]</scope>
    <source>
        <strain evidence="5">ATCC 52814</strain>
    </source>
</reference>
<feature type="compositionally biased region" description="Basic and acidic residues" evidence="3">
    <location>
        <begin position="1"/>
        <end position="32"/>
    </location>
</feature>
<dbReference type="PANTHER" id="PTHR10288">
    <property type="entry name" value="KH DOMAIN CONTAINING RNA BINDING PROTEIN"/>
    <property type="match status" value="1"/>
</dbReference>
<feature type="compositionally biased region" description="Low complexity" evidence="3">
    <location>
        <begin position="248"/>
        <end position="260"/>
    </location>
</feature>
<dbReference type="CDD" id="cd22439">
    <property type="entry name" value="KH-I_PCBP_rpt3"/>
    <property type="match status" value="1"/>
</dbReference>
<organism evidence="5">
    <name type="scientific">Rhizopus microsporus var. microsporus</name>
    <dbReference type="NCBI Taxonomy" id="86635"/>
    <lineage>
        <taxon>Eukaryota</taxon>
        <taxon>Fungi</taxon>
        <taxon>Fungi incertae sedis</taxon>
        <taxon>Mucoromycota</taxon>
        <taxon>Mucoromycotina</taxon>
        <taxon>Mucoromycetes</taxon>
        <taxon>Mucorales</taxon>
        <taxon>Mucorineae</taxon>
        <taxon>Rhizopodaceae</taxon>
        <taxon>Rhizopus</taxon>
    </lineage>
</organism>
<dbReference type="Proteomes" id="UP000242414">
    <property type="component" value="Unassembled WGS sequence"/>
</dbReference>
<evidence type="ECO:0000256" key="1">
    <source>
        <dbReference type="ARBA" id="ARBA00022737"/>
    </source>
</evidence>
<protein>
    <submittedName>
        <fullName evidence="5">Eukaryotic type KH-domain (KH-domain type I)</fullName>
    </submittedName>
</protein>
<evidence type="ECO:0000256" key="3">
    <source>
        <dbReference type="SAM" id="MobiDB-lite"/>
    </source>
</evidence>
<dbReference type="InterPro" id="IPR004088">
    <property type="entry name" value="KH_dom_type_1"/>
</dbReference>
<keyword evidence="2" id="KW-0694">RNA-binding</keyword>
<accession>A0A1X0R514</accession>
<feature type="region of interest" description="Disordered" evidence="3">
    <location>
        <begin position="237"/>
        <end position="268"/>
    </location>
</feature>
<sequence length="420" mass="45954">MSDNETIDRSKRPRLEEEYDSEHERDHQDDRHPKRQAIPDPETKAPHFVPCEDSPKSKSPDIKSKSSQSNIISLRSLVSMKDAGLIIGRGGKNVSKIRESSMARVNVSDIIPSAVERILTVIGPVSAVSKAYALVAEKIIEESALAEENQNVPPQQDITIKILILSNRMGCIIGKSGSVIKSIQESSGARVTAAEEPLPLSSERVLSIHGTPQMIEQAVKRVGDILIEQTTQPTGYTLYKPIPGGAQSYSNHSSSGSQRSTSRRPHDNNMNSAAAVAMMGYAGMLPVNGMSVNGLYYPSSYPGTSNGRQNDYPLPIMPGLSGIGMGNMPGFMPHTTQSQQIYIPNEMVGCIIGRNGMKINEIRQTSGSHIKIADPRDDSRERLITITGTPESNQIALYLLYSRLEAEQRRVGTRYNDSQK</sequence>
<name>A0A1X0R514_RHIZD</name>
<feature type="domain" description="K Homology" evidence="4">
    <location>
        <begin position="335"/>
        <end position="405"/>
    </location>
</feature>
<evidence type="ECO:0000313" key="5">
    <source>
        <dbReference type="EMBL" id="ORE07092.1"/>
    </source>
</evidence>
<dbReference type="EMBL" id="KV921910">
    <property type="protein sequence ID" value="ORE07092.1"/>
    <property type="molecule type" value="Genomic_DNA"/>
</dbReference>
<feature type="compositionally biased region" description="Basic and acidic residues" evidence="3">
    <location>
        <begin position="53"/>
        <end position="64"/>
    </location>
</feature>
<dbReference type="SUPFAM" id="SSF54791">
    <property type="entry name" value="Eukaryotic type KH-domain (KH-domain type I)"/>
    <property type="match status" value="3"/>
</dbReference>
<evidence type="ECO:0000259" key="4">
    <source>
        <dbReference type="SMART" id="SM00322"/>
    </source>
</evidence>
<dbReference type="InterPro" id="IPR004087">
    <property type="entry name" value="KH_dom"/>
</dbReference>
<gene>
    <name evidence="5" type="ORF">BCV72DRAFT_112882</name>
</gene>
<dbReference type="VEuPathDB" id="FungiDB:BCV72DRAFT_112882"/>
<dbReference type="SMART" id="SM00322">
    <property type="entry name" value="KH"/>
    <property type="match status" value="3"/>
</dbReference>
<evidence type="ECO:0000256" key="2">
    <source>
        <dbReference type="PROSITE-ProRule" id="PRU00117"/>
    </source>
</evidence>
<feature type="region of interest" description="Disordered" evidence="3">
    <location>
        <begin position="1"/>
        <end position="67"/>
    </location>
</feature>
<dbReference type="PROSITE" id="PS50084">
    <property type="entry name" value="KH_TYPE_1"/>
    <property type="match status" value="3"/>
</dbReference>
<dbReference type="GO" id="GO:0003723">
    <property type="term" value="F:RNA binding"/>
    <property type="evidence" value="ECO:0007669"/>
    <property type="project" value="UniProtKB-UniRule"/>
</dbReference>
<feature type="domain" description="K Homology" evidence="4">
    <location>
        <begin position="156"/>
        <end position="227"/>
    </location>
</feature>
<dbReference type="Pfam" id="PF00013">
    <property type="entry name" value="KH_1"/>
    <property type="match status" value="3"/>
</dbReference>
<dbReference type="OrthoDB" id="442947at2759"/>